<evidence type="ECO:0000256" key="9">
    <source>
        <dbReference type="PROSITE-ProRule" id="PRU00175"/>
    </source>
</evidence>
<evidence type="ECO:0000313" key="12">
    <source>
        <dbReference type="EMBL" id="KAK9193980.1"/>
    </source>
</evidence>
<reference evidence="12 13" key="1">
    <citation type="submission" date="2024-05" db="EMBL/GenBank/DDBJ databases">
        <title>Haplotype-resolved chromosome-level genome assembly of Huyou (Citrus changshanensis).</title>
        <authorList>
            <person name="Miao C."/>
            <person name="Chen W."/>
            <person name="Wu Y."/>
            <person name="Wang L."/>
            <person name="Zhao S."/>
            <person name="Grierson D."/>
            <person name="Xu C."/>
            <person name="Chen K."/>
        </authorList>
    </citation>
    <scope>NUCLEOTIDE SEQUENCE [LARGE SCALE GENOMIC DNA]</scope>
    <source>
        <strain evidence="12">01-14</strain>
        <tissue evidence="12">Leaf</tissue>
    </source>
</reference>
<name>A0AAP0QI14_9ROSI</name>
<feature type="domain" description="RING-type" evidence="10">
    <location>
        <begin position="234"/>
        <end position="283"/>
    </location>
</feature>
<feature type="domain" description="SPX" evidence="11">
    <location>
        <begin position="1"/>
        <end position="167"/>
    </location>
</feature>
<dbReference type="InterPro" id="IPR004331">
    <property type="entry name" value="SPX_dom"/>
</dbReference>
<dbReference type="PROSITE" id="PS50089">
    <property type="entry name" value="ZF_RING_2"/>
    <property type="match status" value="1"/>
</dbReference>
<proteinExistence type="predicted"/>
<dbReference type="Gene3D" id="3.30.40.10">
    <property type="entry name" value="Zinc/RING finger domain, C3HC4 (zinc finger)"/>
    <property type="match status" value="1"/>
</dbReference>
<dbReference type="GO" id="GO:0008270">
    <property type="term" value="F:zinc ion binding"/>
    <property type="evidence" value="ECO:0007669"/>
    <property type="project" value="UniProtKB-KW"/>
</dbReference>
<organism evidence="12 13">
    <name type="scientific">Citrus x changshan-huyou</name>
    <dbReference type="NCBI Taxonomy" id="2935761"/>
    <lineage>
        <taxon>Eukaryota</taxon>
        <taxon>Viridiplantae</taxon>
        <taxon>Streptophyta</taxon>
        <taxon>Embryophyta</taxon>
        <taxon>Tracheophyta</taxon>
        <taxon>Spermatophyta</taxon>
        <taxon>Magnoliopsida</taxon>
        <taxon>eudicotyledons</taxon>
        <taxon>Gunneridae</taxon>
        <taxon>Pentapetalae</taxon>
        <taxon>rosids</taxon>
        <taxon>malvids</taxon>
        <taxon>Sapindales</taxon>
        <taxon>Rutaceae</taxon>
        <taxon>Aurantioideae</taxon>
        <taxon>Citrus</taxon>
    </lineage>
</organism>
<dbReference type="InterPro" id="IPR033326">
    <property type="entry name" value="BAH1"/>
</dbReference>
<keyword evidence="13" id="KW-1185">Reference proteome</keyword>
<keyword evidence="5" id="KW-0479">Metal-binding</keyword>
<dbReference type="SUPFAM" id="SSF57850">
    <property type="entry name" value="RING/U-box"/>
    <property type="match status" value="1"/>
</dbReference>
<keyword evidence="7" id="KW-0833">Ubl conjugation pathway</keyword>
<protein>
    <recommendedName>
        <fullName evidence="3">RING-type E3 ubiquitin transferase</fullName>
        <ecNumber evidence="3">2.3.2.27</ecNumber>
    </recommendedName>
</protein>
<gene>
    <name evidence="12" type="ORF">WN944_004682</name>
</gene>
<dbReference type="PANTHER" id="PTHR46764:SF2">
    <property type="entry name" value="E3 UBIQUITIN-PROTEIN LIGASE BAH1-LIKE-RELATED"/>
    <property type="match status" value="1"/>
</dbReference>
<dbReference type="PANTHER" id="PTHR46764">
    <property type="entry name" value="E3 UBIQUITIN-PROTEIN LIGASE BAH1"/>
    <property type="match status" value="1"/>
</dbReference>
<dbReference type="CDD" id="cd14482">
    <property type="entry name" value="SPX_BAH1-like"/>
    <property type="match status" value="1"/>
</dbReference>
<comment type="catalytic activity">
    <reaction evidence="1">
        <text>S-ubiquitinyl-[E2 ubiquitin-conjugating enzyme]-L-cysteine + [acceptor protein]-L-lysine = [E2 ubiquitin-conjugating enzyme]-L-cysteine + N(6)-ubiquitinyl-[acceptor protein]-L-lysine.</text>
        <dbReference type="EC" id="2.3.2.27"/>
    </reaction>
</comment>
<evidence type="ECO:0000256" key="7">
    <source>
        <dbReference type="ARBA" id="ARBA00022786"/>
    </source>
</evidence>
<sequence length="338" mass="38701">MKFGETFTEYLHGDQERFLDKCSHVEYKRLKKVLKSCRTCKGLHDSACKTEQQWDEGKDISESQLCQCQSSCQLCDHMFFSELMKEASDIAGCFSSRARHLLHLHVASGMQRYVLRIRQCFKNDQTAMIEEGRVLIEYIIMNAIAIRKILKKYDKVHKSVNGKNFKSKMRAEHIELLQSPWLIELGAFYLNFNGLNCGASSEFSGHFSFDFNASRPVMTLALPSSIKLEYDLTCAVCLDLVFNPYALSCGHLFCKLCACSAASVMVFEGLKSASPDSKCPICREAGVYAKAVHMLELDLLVKRRFKEYWKERLIAERAEMVKQSKEYWDLQTISAVGY</sequence>
<dbReference type="PROSITE" id="PS00518">
    <property type="entry name" value="ZF_RING_1"/>
    <property type="match status" value="1"/>
</dbReference>
<keyword evidence="6 9" id="KW-0863">Zinc-finger</keyword>
<dbReference type="InterPro" id="IPR027370">
    <property type="entry name" value="Znf-RING_euk"/>
</dbReference>
<comment type="caution">
    <text evidence="12">The sequence shown here is derived from an EMBL/GenBank/DDBJ whole genome shotgun (WGS) entry which is preliminary data.</text>
</comment>
<evidence type="ECO:0000256" key="5">
    <source>
        <dbReference type="ARBA" id="ARBA00022723"/>
    </source>
</evidence>
<evidence type="ECO:0000256" key="8">
    <source>
        <dbReference type="ARBA" id="ARBA00022833"/>
    </source>
</evidence>
<evidence type="ECO:0000256" key="3">
    <source>
        <dbReference type="ARBA" id="ARBA00012483"/>
    </source>
</evidence>
<dbReference type="AlphaFoldDB" id="A0AAP0QI14"/>
<keyword evidence="4" id="KW-0808">Transferase</keyword>
<dbReference type="Pfam" id="PF13445">
    <property type="entry name" value="zf-RING_UBOX"/>
    <property type="match status" value="1"/>
</dbReference>
<comment type="pathway">
    <text evidence="2">Protein modification; protein ubiquitination.</text>
</comment>
<dbReference type="InterPro" id="IPR001841">
    <property type="entry name" value="Znf_RING"/>
</dbReference>
<evidence type="ECO:0000259" key="10">
    <source>
        <dbReference type="PROSITE" id="PS50089"/>
    </source>
</evidence>
<dbReference type="InterPro" id="IPR013083">
    <property type="entry name" value="Znf_RING/FYVE/PHD"/>
</dbReference>
<accession>A0AAP0QI14</accession>
<evidence type="ECO:0000256" key="4">
    <source>
        <dbReference type="ARBA" id="ARBA00022679"/>
    </source>
</evidence>
<evidence type="ECO:0000313" key="13">
    <source>
        <dbReference type="Proteomes" id="UP001428341"/>
    </source>
</evidence>
<evidence type="ECO:0000259" key="11">
    <source>
        <dbReference type="PROSITE" id="PS51382"/>
    </source>
</evidence>
<dbReference type="SMART" id="SM00184">
    <property type="entry name" value="RING"/>
    <property type="match status" value="1"/>
</dbReference>
<dbReference type="GO" id="GO:0061630">
    <property type="term" value="F:ubiquitin protein ligase activity"/>
    <property type="evidence" value="ECO:0007669"/>
    <property type="project" value="UniProtKB-EC"/>
</dbReference>
<dbReference type="InterPro" id="IPR017907">
    <property type="entry name" value="Znf_RING_CS"/>
</dbReference>
<evidence type="ECO:0000256" key="1">
    <source>
        <dbReference type="ARBA" id="ARBA00000900"/>
    </source>
</evidence>
<dbReference type="EC" id="2.3.2.27" evidence="3"/>
<dbReference type="Proteomes" id="UP001428341">
    <property type="component" value="Unassembled WGS sequence"/>
</dbReference>
<evidence type="ECO:0000256" key="2">
    <source>
        <dbReference type="ARBA" id="ARBA00004906"/>
    </source>
</evidence>
<dbReference type="CDD" id="cd23127">
    <property type="entry name" value="RING-HC_BAH1-like"/>
    <property type="match status" value="1"/>
</dbReference>
<keyword evidence="8" id="KW-0862">Zinc</keyword>
<evidence type="ECO:0000256" key="6">
    <source>
        <dbReference type="ARBA" id="ARBA00022771"/>
    </source>
</evidence>
<dbReference type="PROSITE" id="PS51382">
    <property type="entry name" value="SPX"/>
    <property type="match status" value="1"/>
</dbReference>
<dbReference type="EMBL" id="JBCGBO010000006">
    <property type="protein sequence ID" value="KAK9193980.1"/>
    <property type="molecule type" value="Genomic_DNA"/>
</dbReference>